<sequence length="112" mass="12619">MFTTKLIHSTIILSTLLGQKTTGVLSLTYYVVSVYWRQPECWAATLLVPTKFEPSHSGAPQIPARCISIEEVNIDQAGCPIQTSTSWPYLGELPRRIFILRSRSRLSVQCHL</sequence>
<dbReference type="EMBL" id="KN822155">
    <property type="protein sequence ID" value="KIM54437.1"/>
    <property type="molecule type" value="Genomic_DNA"/>
</dbReference>
<reference evidence="2" key="2">
    <citation type="submission" date="2015-01" db="EMBL/GenBank/DDBJ databases">
        <title>Evolutionary Origins and Diversification of the Mycorrhizal Mutualists.</title>
        <authorList>
            <consortium name="DOE Joint Genome Institute"/>
            <consortium name="Mycorrhizal Genomics Consortium"/>
            <person name="Kohler A."/>
            <person name="Kuo A."/>
            <person name="Nagy L.G."/>
            <person name="Floudas D."/>
            <person name="Copeland A."/>
            <person name="Barry K.W."/>
            <person name="Cichocki N."/>
            <person name="Veneault-Fourrey C."/>
            <person name="LaButti K."/>
            <person name="Lindquist E.A."/>
            <person name="Lipzen A."/>
            <person name="Lundell T."/>
            <person name="Morin E."/>
            <person name="Murat C."/>
            <person name="Riley R."/>
            <person name="Ohm R."/>
            <person name="Sun H."/>
            <person name="Tunlid A."/>
            <person name="Henrissat B."/>
            <person name="Grigoriev I.V."/>
            <person name="Hibbett D.S."/>
            <person name="Martin F."/>
        </authorList>
    </citation>
    <scope>NUCLEOTIDE SEQUENCE [LARGE SCALE GENOMIC DNA]</scope>
    <source>
        <strain evidence="2">Foug A</strain>
    </source>
</reference>
<proteinExistence type="predicted"/>
<evidence type="ECO:0000313" key="2">
    <source>
        <dbReference type="Proteomes" id="UP000053989"/>
    </source>
</evidence>
<organism evidence="1 2">
    <name type="scientific">Scleroderma citrinum Foug A</name>
    <dbReference type="NCBI Taxonomy" id="1036808"/>
    <lineage>
        <taxon>Eukaryota</taxon>
        <taxon>Fungi</taxon>
        <taxon>Dikarya</taxon>
        <taxon>Basidiomycota</taxon>
        <taxon>Agaricomycotina</taxon>
        <taxon>Agaricomycetes</taxon>
        <taxon>Agaricomycetidae</taxon>
        <taxon>Boletales</taxon>
        <taxon>Sclerodermatineae</taxon>
        <taxon>Sclerodermataceae</taxon>
        <taxon>Scleroderma</taxon>
    </lineage>
</organism>
<keyword evidence="2" id="KW-1185">Reference proteome</keyword>
<accession>A0A0C2ZP89</accession>
<evidence type="ECO:0000313" key="1">
    <source>
        <dbReference type="EMBL" id="KIM54437.1"/>
    </source>
</evidence>
<protein>
    <submittedName>
        <fullName evidence="1">Uncharacterized protein</fullName>
    </submittedName>
</protein>
<dbReference type="AlphaFoldDB" id="A0A0C2ZP89"/>
<dbReference type="HOGENOM" id="CLU_2147339_0_0_1"/>
<dbReference type="Proteomes" id="UP000053989">
    <property type="component" value="Unassembled WGS sequence"/>
</dbReference>
<name>A0A0C2ZP89_9AGAM</name>
<reference evidence="1 2" key="1">
    <citation type="submission" date="2014-04" db="EMBL/GenBank/DDBJ databases">
        <authorList>
            <consortium name="DOE Joint Genome Institute"/>
            <person name="Kuo A."/>
            <person name="Kohler A."/>
            <person name="Nagy L.G."/>
            <person name="Floudas D."/>
            <person name="Copeland A."/>
            <person name="Barry K.W."/>
            <person name="Cichocki N."/>
            <person name="Veneault-Fourrey C."/>
            <person name="LaButti K."/>
            <person name="Lindquist E.A."/>
            <person name="Lipzen A."/>
            <person name="Lundell T."/>
            <person name="Morin E."/>
            <person name="Murat C."/>
            <person name="Sun H."/>
            <person name="Tunlid A."/>
            <person name="Henrissat B."/>
            <person name="Grigoriev I.V."/>
            <person name="Hibbett D.S."/>
            <person name="Martin F."/>
            <person name="Nordberg H.P."/>
            <person name="Cantor M.N."/>
            <person name="Hua S.X."/>
        </authorList>
    </citation>
    <scope>NUCLEOTIDE SEQUENCE [LARGE SCALE GENOMIC DNA]</scope>
    <source>
        <strain evidence="1 2">Foug A</strain>
    </source>
</reference>
<dbReference type="InParanoid" id="A0A0C2ZP89"/>
<gene>
    <name evidence="1" type="ORF">SCLCIDRAFT_1222030</name>
</gene>